<organism evidence="2 3">
    <name type="scientific">Niveispirillum lacus</name>
    <dbReference type="NCBI Taxonomy" id="1981099"/>
    <lineage>
        <taxon>Bacteria</taxon>
        <taxon>Pseudomonadati</taxon>
        <taxon>Pseudomonadota</taxon>
        <taxon>Alphaproteobacteria</taxon>
        <taxon>Rhodospirillales</taxon>
        <taxon>Azospirillaceae</taxon>
        <taxon>Niveispirillum</taxon>
    </lineage>
</organism>
<feature type="transmembrane region" description="Helical" evidence="1">
    <location>
        <begin position="138"/>
        <end position="156"/>
    </location>
</feature>
<feature type="transmembrane region" description="Helical" evidence="1">
    <location>
        <begin position="12"/>
        <end position="31"/>
    </location>
</feature>
<accession>A0A255Z9E1</accession>
<feature type="transmembrane region" description="Helical" evidence="1">
    <location>
        <begin position="109"/>
        <end position="126"/>
    </location>
</feature>
<dbReference type="EMBL" id="NOXU01000014">
    <property type="protein sequence ID" value="OYQ37505.1"/>
    <property type="molecule type" value="Genomic_DNA"/>
</dbReference>
<feature type="transmembrane region" description="Helical" evidence="1">
    <location>
        <begin position="61"/>
        <end position="88"/>
    </location>
</feature>
<dbReference type="AlphaFoldDB" id="A0A255Z9E1"/>
<dbReference type="Pfam" id="PF04403">
    <property type="entry name" value="PqiA"/>
    <property type="match status" value="1"/>
</dbReference>
<keyword evidence="1" id="KW-0812">Transmembrane</keyword>
<dbReference type="RefSeq" id="WP_094452898.1">
    <property type="nucleotide sequence ID" value="NZ_NOXU01000014.1"/>
</dbReference>
<name>A0A255Z9E1_9PROT</name>
<keyword evidence="1" id="KW-0472">Membrane</keyword>
<evidence type="ECO:0000313" key="2">
    <source>
        <dbReference type="EMBL" id="OYQ37505.1"/>
    </source>
</evidence>
<gene>
    <name evidence="2" type="ORF">CHU95_01190</name>
</gene>
<comment type="caution">
    <text evidence="2">The sequence shown here is derived from an EMBL/GenBank/DDBJ whole genome shotgun (WGS) entry which is preliminary data.</text>
</comment>
<reference evidence="2 3" key="1">
    <citation type="submission" date="2017-07" db="EMBL/GenBank/DDBJ databases">
        <title>Niveispirillum cyanobacteriorum sp. nov., isolated from cyanobacterial aggregates in a eutrophic lake.</title>
        <authorList>
            <person name="Cai H."/>
        </authorList>
    </citation>
    <scope>NUCLEOTIDE SEQUENCE [LARGE SCALE GENOMIC DNA]</scope>
    <source>
        <strain evidence="3">TH1-14</strain>
    </source>
</reference>
<dbReference type="InterPro" id="IPR007498">
    <property type="entry name" value="PqiA-like"/>
</dbReference>
<sequence length="178" mass="19218">MKRVDSKLRPGFLIPIMILESAGCLVGAWAVPVMEAKLLFFFNEQVRLVDVLRMLVNDGDYMVAGILLLFALVVPLCKLALMLAYWAWLRLGLRLSAAALKPLDAIGRWAMLDIFVAAIVVAGMKLDKYPARMTTGTAVTLLVAAFLLSMAASWLLKRACRRGAEGGTPAAPIAAAAT</sequence>
<dbReference type="OrthoDB" id="9800207at2"/>
<protein>
    <recommendedName>
        <fullName evidence="4">Paraquat-inducible membrane protein A</fullName>
    </recommendedName>
</protein>
<keyword evidence="1" id="KW-1133">Transmembrane helix</keyword>
<proteinExistence type="predicted"/>
<dbReference type="Proteomes" id="UP000216998">
    <property type="component" value="Unassembled WGS sequence"/>
</dbReference>
<keyword evidence="3" id="KW-1185">Reference proteome</keyword>
<evidence type="ECO:0000313" key="3">
    <source>
        <dbReference type="Proteomes" id="UP000216998"/>
    </source>
</evidence>
<evidence type="ECO:0000256" key="1">
    <source>
        <dbReference type="SAM" id="Phobius"/>
    </source>
</evidence>
<evidence type="ECO:0008006" key="4">
    <source>
        <dbReference type="Google" id="ProtNLM"/>
    </source>
</evidence>